<evidence type="ECO:0000313" key="1">
    <source>
        <dbReference type="EMBL" id="CAF0942083.1"/>
    </source>
</evidence>
<dbReference type="EMBL" id="CAJOBC010002154">
    <property type="protein sequence ID" value="CAF3718532.1"/>
    <property type="molecule type" value="Genomic_DNA"/>
</dbReference>
<evidence type="ECO:0000313" key="3">
    <source>
        <dbReference type="Proteomes" id="UP000663829"/>
    </source>
</evidence>
<proteinExistence type="predicted"/>
<dbReference type="OrthoDB" id="9994518at2759"/>
<dbReference type="Proteomes" id="UP000663829">
    <property type="component" value="Unassembled WGS sequence"/>
</dbReference>
<accession>A0A814CLU9</accession>
<comment type="caution">
    <text evidence="1">The sequence shown here is derived from an EMBL/GenBank/DDBJ whole genome shotgun (WGS) entry which is preliminary data.</text>
</comment>
<dbReference type="AlphaFoldDB" id="A0A814CLU9"/>
<dbReference type="Proteomes" id="UP000681722">
    <property type="component" value="Unassembled WGS sequence"/>
</dbReference>
<sequence length="208" mass="25059">MELLQTHLIELYQEYRKNSSVTVKLINIKYKKCDVTFEKYLNDLNNNVYDDRENRQLLECFTIEYLDLFFNVECTQKIILNKLYDGLYSDFPSIIKTYLFEYLDSCKPKLFLNWILDIFNDDQVIVDVTLFNQYVQSKRKKNLTNGEIRYTIVNESRETVINLLKSKIFRDNSFSKTAWLALFRLKQNMLLTVEQKELFTEWLNDLTL</sequence>
<keyword evidence="3" id="KW-1185">Reference proteome</keyword>
<reference evidence="1" key="1">
    <citation type="submission" date="2021-02" db="EMBL/GenBank/DDBJ databases">
        <authorList>
            <person name="Nowell W R."/>
        </authorList>
    </citation>
    <scope>NUCLEOTIDE SEQUENCE</scope>
</reference>
<protein>
    <submittedName>
        <fullName evidence="1">Uncharacterized protein</fullName>
    </submittedName>
</protein>
<name>A0A814CLU9_9BILA</name>
<gene>
    <name evidence="1" type="ORF">GPM918_LOCUS10766</name>
    <name evidence="2" type="ORF">SRO942_LOCUS10769</name>
</gene>
<organism evidence="1 3">
    <name type="scientific">Didymodactylos carnosus</name>
    <dbReference type="NCBI Taxonomy" id="1234261"/>
    <lineage>
        <taxon>Eukaryota</taxon>
        <taxon>Metazoa</taxon>
        <taxon>Spiralia</taxon>
        <taxon>Gnathifera</taxon>
        <taxon>Rotifera</taxon>
        <taxon>Eurotatoria</taxon>
        <taxon>Bdelloidea</taxon>
        <taxon>Philodinida</taxon>
        <taxon>Philodinidae</taxon>
        <taxon>Didymodactylos</taxon>
    </lineage>
</organism>
<dbReference type="EMBL" id="CAJNOQ010002153">
    <property type="protein sequence ID" value="CAF0942083.1"/>
    <property type="molecule type" value="Genomic_DNA"/>
</dbReference>
<evidence type="ECO:0000313" key="2">
    <source>
        <dbReference type="EMBL" id="CAF3718532.1"/>
    </source>
</evidence>